<accession>A0A2K1Z467</accession>
<gene>
    <name evidence="1" type="ORF">POPTR_009G071500</name>
</gene>
<reference evidence="1 2" key="1">
    <citation type="journal article" date="2006" name="Science">
        <title>The genome of black cottonwood, Populus trichocarpa (Torr. &amp; Gray).</title>
        <authorList>
            <person name="Tuskan G.A."/>
            <person name="Difazio S."/>
            <person name="Jansson S."/>
            <person name="Bohlmann J."/>
            <person name="Grigoriev I."/>
            <person name="Hellsten U."/>
            <person name="Putnam N."/>
            <person name="Ralph S."/>
            <person name="Rombauts S."/>
            <person name="Salamov A."/>
            <person name="Schein J."/>
            <person name="Sterck L."/>
            <person name="Aerts A."/>
            <person name="Bhalerao R.R."/>
            <person name="Bhalerao R.P."/>
            <person name="Blaudez D."/>
            <person name="Boerjan W."/>
            <person name="Brun A."/>
            <person name="Brunner A."/>
            <person name="Busov V."/>
            <person name="Campbell M."/>
            <person name="Carlson J."/>
            <person name="Chalot M."/>
            <person name="Chapman J."/>
            <person name="Chen G.L."/>
            <person name="Cooper D."/>
            <person name="Coutinho P.M."/>
            <person name="Couturier J."/>
            <person name="Covert S."/>
            <person name="Cronk Q."/>
            <person name="Cunningham R."/>
            <person name="Davis J."/>
            <person name="Degroeve S."/>
            <person name="Dejardin A."/>
            <person name="Depamphilis C."/>
            <person name="Detter J."/>
            <person name="Dirks B."/>
            <person name="Dubchak I."/>
            <person name="Duplessis S."/>
            <person name="Ehlting J."/>
            <person name="Ellis B."/>
            <person name="Gendler K."/>
            <person name="Goodstein D."/>
            <person name="Gribskov M."/>
            <person name="Grimwood J."/>
            <person name="Groover A."/>
            <person name="Gunter L."/>
            <person name="Hamberger B."/>
            <person name="Heinze B."/>
            <person name="Helariutta Y."/>
            <person name="Henrissat B."/>
            <person name="Holligan D."/>
            <person name="Holt R."/>
            <person name="Huang W."/>
            <person name="Islam-Faridi N."/>
            <person name="Jones S."/>
            <person name="Jones-Rhoades M."/>
            <person name="Jorgensen R."/>
            <person name="Joshi C."/>
            <person name="Kangasjarvi J."/>
            <person name="Karlsson J."/>
            <person name="Kelleher C."/>
            <person name="Kirkpatrick R."/>
            <person name="Kirst M."/>
            <person name="Kohler A."/>
            <person name="Kalluri U."/>
            <person name="Larimer F."/>
            <person name="Leebens-Mack J."/>
            <person name="Leple J.C."/>
            <person name="Locascio P."/>
            <person name="Lou Y."/>
            <person name="Lucas S."/>
            <person name="Martin F."/>
            <person name="Montanini B."/>
            <person name="Napoli C."/>
            <person name="Nelson D.R."/>
            <person name="Nelson C."/>
            <person name="Nieminen K."/>
            <person name="Nilsson O."/>
            <person name="Pereda V."/>
            <person name="Peter G."/>
            <person name="Philippe R."/>
            <person name="Pilate G."/>
            <person name="Poliakov A."/>
            <person name="Razumovskaya J."/>
            <person name="Richardson P."/>
            <person name="Rinaldi C."/>
            <person name="Ritland K."/>
            <person name="Rouze P."/>
            <person name="Ryaboy D."/>
            <person name="Schmutz J."/>
            <person name="Schrader J."/>
            <person name="Segerman B."/>
            <person name="Shin H."/>
            <person name="Siddiqui A."/>
            <person name="Sterky F."/>
            <person name="Terry A."/>
            <person name="Tsai C.J."/>
            <person name="Uberbacher E."/>
            <person name="Unneberg P."/>
            <person name="Vahala J."/>
            <person name="Wall K."/>
            <person name="Wessler S."/>
            <person name="Yang G."/>
            <person name="Yin T."/>
            <person name="Douglas C."/>
            <person name="Marra M."/>
            <person name="Sandberg G."/>
            <person name="Van de Peer Y."/>
            <person name="Rokhsar D."/>
        </authorList>
    </citation>
    <scope>NUCLEOTIDE SEQUENCE [LARGE SCALE GENOMIC DNA]</scope>
    <source>
        <strain evidence="2">cv. Nisqually</strain>
    </source>
</reference>
<evidence type="ECO:0000313" key="2">
    <source>
        <dbReference type="Proteomes" id="UP000006729"/>
    </source>
</evidence>
<name>A0A2K1Z467_POPTR</name>
<protein>
    <submittedName>
        <fullName evidence="1">Uncharacterized protein</fullName>
    </submittedName>
</protein>
<dbReference type="EMBL" id="CM009298">
    <property type="protein sequence ID" value="PNT20079.1"/>
    <property type="molecule type" value="Genomic_DNA"/>
</dbReference>
<dbReference type="Proteomes" id="UP000006729">
    <property type="component" value="Chromosome 9"/>
</dbReference>
<dbReference type="InParanoid" id="A0A2K1Z467"/>
<keyword evidence="2" id="KW-1185">Reference proteome</keyword>
<proteinExistence type="predicted"/>
<sequence>MLYRSRFNSHSKLSREVTKIITDVSRKIDSFNFIFTVKKSKLSFCFSVFSAIKKESISISLNLMTKIRKV</sequence>
<organism evidence="1 2">
    <name type="scientific">Populus trichocarpa</name>
    <name type="common">Western balsam poplar</name>
    <name type="synonym">Populus balsamifera subsp. trichocarpa</name>
    <dbReference type="NCBI Taxonomy" id="3694"/>
    <lineage>
        <taxon>Eukaryota</taxon>
        <taxon>Viridiplantae</taxon>
        <taxon>Streptophyta</taxon>
        <taxon>Embryophyta</taxon>
        <taxon>Tracheophyta</taxon>
        <taxon>Spermatophyta</taxon>
        <taxon>Magnoliopsida</taxon>
        <taxon>eudicotyledons</taxon>
        <taxon>Gunneridae</taxon>
        <taxon>Pentapetalae</taxon>
        <taxon>rosids</taxon>
        <taxon>fabids</taxon>
        <taxon>Malpighiales</taxon>
        <taxon>Salicaceae</taxon>
        <taxon>Saliceae</taxon>
        <taxon>Populus</taxon>
    </lineage>
</organism>
<evidence type="ECO:0000313" key="1">
    <source>
        <dbReference type="EMBL" id="PNT20079.1"/>
    </source>
</evidence>
<dbReference type="AlphaFoldDB" id="A0A2K1Z467"/>